<accession>A0ABN8HL17</accession>
<evidence type="ECO:0000313" key="3">
    <source>
        <dbReference type="Proteomes" id="UP000837857"/>
    </source>
</evidence>
<dbReference type="Proteomes" id="UP000837857">
    <property type="component" value="Chromosome 1"/>
</dbReference>
<keyword evidence="3" id="KW-1185">Reference proteome</keyword>
<dbReference type="EMBL" id="OW152813">
    <property type="protein sequence ID" value="CAH2035536.1"/>
    <property type="molecule type" value="Genomic_DNA"/>
</dbReference>
<keyword evidence="1" id="KW-0175">Coiled coil</keyword>
<evidence type="ECO:0000256" key="1">
    <source>
        <dbReference type="SAM" id="Coils"/>
    </source>
</evidence>
<organism evidence="2 3">
    <name type="scientific">Iphiclides podalirius</name>
    <name type="common">scarce swallowtail</name>
    <dbReference type="NCBI Taxonomy" id="110791"/>
    <lineage>
        <taxon>Eukaryota</taxon>
        <taxon>Metazoa</taxon>
        <taxon>Ecdysozoa</taxon>
        <taxon>Arthropoda</taxon>
        <taxon>Hexapoda</taxon>
        <taxon>Insecta</taxon>
        <taxon>Pterygota</taxon>
        <taxon>Neoptera</taxon>
        <taxon>Endopterygota</taxon>
        <taxon>Lepidoptera</taxon>
        <taxon>Glossata</taxon>
        <taxon>Ditrysia</taxon>
        <taxon>Papilionoidea</taxon>
        <taxon>Papilionidae</taxon>
        <taxon>Papilioninae</taxon>
        <taxon>Iphiclides</taxon>
    </lineage>
</organism>
<gene>
    <name evidence="2" type="ORF">IPOD504_LOCUS597</name>
</gene>
<evidence type="ECO:0000313" key="2">
    <source>
        <dbReference type="EMBL" id="CAH2035536.1"/>
    </source>
</evidence>
<feature type="coiled-coil region" evidence="1">
    <location>
        <begin position="182"/>
        <end position="236"/>
    </location>
</feature>
<sequence>MPIGLLSNYLIRIAVVPRRIHGKEIYIHKRVMVDRKKAEVQRPARRIRYPVRRNYELPTVASRMKRNAARLYAATTNTTNIPFIVSKSTAPSHNIGVNIQQTSMLESRDINSIRLGSRLLRLPMYKYMSYSRLLNLFREGDGMVPRFLRAISRPHYFYTSMYNLVTNLEDVDGTSKGGGQAARQSLAEYANLYREYEEIEKSLKTNGYEPNLGRRRDDLQRELALKEEHIRKVVHEYENGAGTVSSTLRASTSVADEGYRQSTYKLNAGDALH</sequence>
<feature type="non-terminal residue" evidence="2">
    <location>
        <position position="273"/>
    </location>
</feature>
<reference evidence="2" key="1">
    <citation type="submission" date="2022-03" db="EMBL/GenBank/DDBJ databases">
        <authorList>
            <person name="Martin H S."/>
        </authorList>
    </citation>
    <scope>NUCLEOTIDE SEQUENCE</scope>
</reference>
<proteinExistence type="predicted"/>
<protein>
    <submittedName>
        <fullName evidence="2">Uncharacterized protein</fullName>
    </submittedName>
</protein>
<name>A0ABN8HL17_9NEOP</name>